<evidence type="ECO:0000256" key="3">
    <source>
        <dbReference type="ARBA" id="ARBA00023002"/>
    </source>
</evidence>
<feature type="domain" description="Pyrrolo-quinoline quinone repeat" evidence="5">
    <location>
        <begin position="482"/>
        <end position="540"/>
    </location>
</feature>
<dbReference type="RefSeq" id="WP_099307509.1">
    <property type="nucleotide sequence ID" value="NZ_PDVP01000011.1"/>
</dbReference>
<comment type="caution">
    <text evidence="6">The sequence shown here is derived from an EMBL/GenBank/DDBJ whole genome shotgun (WGS) entry which is preliminary data.</text>
</comment>
<dbReference type="GO" id="GO:0016491">
    <property type="term" value="F:oxidoreductase activity"/>
    <property type="evidence" value="ECO:0007669"/>
    <property type="project" value="UniProtKB-KW"/>
</dbReference>
<name>A0A2G1QL67_9HYPH</name>
<dbReference type="PANTHER" id="PTHR32303">
    <property type="entry name" value="QUINOPROTEIN ALCOHOL DEHYDROGENASE (CYTOCHROME C)"/>
    <property type="match status" value="1"/>
</dbReference>
<evidence type="ECO:0000256" key="2">
    <source>
        <dbReference type="ARBA" id="ARBA00008156"/>
    </source>
</evidence>
<dbReference type="AlphaFoldDB" id="A0A2G1QL67"/>
<proteinExistence type="inferred from homology"/>
<reference evidence="6 7" key="1">
    <citation type="submission" date="2017-10" db="EMBL/GenBank/DDBJ databases">
        <title>Sedimentibacterium mangrovi gen. nov., sp. nov., a novel member of family Phyllobacteriacea isolated from mangrove sediment.</title>
        <authorList>
            <person name="Liao H."/>
            <person name="Tian Y."/>
        </authorList>
    </citation>
    <scope>NUCLEOTIDE SEQUENCE [LARGE SCALE GENOMIC DNA]</scope>
    <source>
        <strain evidence="6 7">X9-2-2</strain>
    </source>
</reference>
<feature type="chain" id="PRO_5013625834" evidence="4">
    <location>
        <begin position="31"/>
        <end position="570"/>
    </location>
</feature>
<dbReference type="OrthoDB" id="9794322at2"/>
<evidence type="ECO:0000259" key="5">
    <source>
        <dbReference type="Pfam" id="PF01011"/>
    </source>
</evidence>
<dbReference type="Proteomes" id="UP000221168">
    <property type="component" value="Unassembled WGS sequence"/>
</dbReference>
<evidence type="ECO:0000313" key="7">
    <source>
        <dbReference type="Proteomes" id="UP000221168"/>
    </source>
</evidence>
<dbReference type="InterPro" id="IPR018391">
    <property type="entry name" value="PQQ_b-propeller_rpt"/>
</dbReference>
<feature type="signal peptide" evidence="4">
    <location>
        <begin position="1"/>
        <end position="30"/>
    </location>
</feature>
<sequence>MQNLKPERTITRGLAAGLLLSVSFVLPAQAAQNQEIANSDNVTRTETAPIPDDAAVAVSDEAMAGAKDDRDNWLLHGRSYMNQRYSPLDEINVDTVDQLKPVALVQTGMVASFETTPVVADGVMYLTTPMVDGKMKVMAVNAASGERFWSTTYEVGTNKTCCGPVNRGLAIGYGKVYLATLDAKLLALDARTGKQAWIADIADPRAGYSETMAPQIYDGKVIVGSSGGEWPIRGFVAAYDAKTGKQDWRWDSTDPKTFEGDSWKTGGGMVWTTPAIDTERNLVIFSTGNPNPDLNGASRKGDNLYTDSIVALDASTGRIKWHYQEVKHDVWDYDAVSNVVLFDARDENGKTVPVAAEAGKVGWLFEVNRDTGELIRKSEPLVKMSDNMFTTPNREGVKMLPGANGGAEWSPPAYSPDTNLFYVMEMNQLMTFTTSDTTTIPGQLRLGSTFKNVKGDASVQNGVLDAVDVNTGKIAWAYDAPQPMIGGVLATAGNLVFTGEGNGWFDAFNAETGETVWRYNLGAGVNAPPISYQVDGRQYIAVAAGGNFQLGYPRGDVVAIFAAGDDQESG</sequence>
<dbReference type="SUPFAM" id="SSF50998">
    <property type="entry name" value="Quinoprotein alcohol dehydrogenase-like"/>
    <property type="match status" value="1"/>
</dbReference>
<dbReference type="Gene3D" id="2.140.10.10">
    <property type="entry name" value="Quinoprotein alcohol dehydrogenase-like superfamily"/>
    <property type="match status" value="1"/>
</dbReference>
<keyword evidence="7" id="KW-1185">Reference proteome</keyword>
<organism evidence="6 7">
    <name type="scientific">Zhengella mangrovi</name>
    <dbReference type="NCBI Taxonomy" id="1982044"/>
    <lineage>
        <taxon>Bacteria</taxon>
        <taxon>Pseudomonadati</taxon>
        <taxon>Pseudomonadota</taxon>
        <taxon>Alphaproteobacteria</taxon>
        <taxon>Hyphomicrobiales</taxon>
        <taxon>Notoacmeibacteraceae</taxon>
        <taxon>Zhengella</taxon>
    </lineage>
</organism>
<dbReference type="SMART" id="SM00564">
    <property type="entry name" value="PQQ"/>
    <property type="match status" value="6"/>
</dbReference>
<evidence type="ECO:0000256" key="1">
    <source>
        <dbReference type="ARBA" id="ARBA00001931"/>
    </source>
</evidence>
<accession>A0A2G1QL67</accession>
<keyword evidence="3" id="KW-0560">Oxidoreductase</keyword>
<dbReference type="InterPro" id="IPR002372">
    <property type="entry name" value="PQQ_rpt_dom"/>
</dbReference>
<dbReference type="InterPro" id="IPR011047">
    <property type="entry name" value="Quinoprotein_ADH-like_sf"/>
</dbReference>
<protein>
    <submittedName>
        <fullName evidence="6">Pyrrolo-quinoline quinone</fullName>
    </submittedName>
</protein>
<dbReference type="Pfam" id="PF01011">
    <property type="entry name" value="PQQ"/>
    <property type="match status" value="2"/>
</dbReference>
<feature type="domain" description="Pyrrolo-quinoline quinone repeat" evidence="5">
    <location>
        <begin position="73"/>
        <end position="375"/>
    </location>
</feature>
<comment type="similarity">
    <text evidence="2">Belongs to the bacterial PQQ dehydrogenase family.</text>
</comment>
<comment type="cofactor">
    <cofactor evidence="1">
        <name>pyrroloquinoline quinone</name>
        <dbReference type="ChEBI" id="CHEBI:58442"/>
    </cofactor>
</comment>
<keyword evidence="4" id="KW-0732">Signal</keyword>
<evidence type="ECO:0000256" key="4">
    <source>
        <dbReference type="SAM" id="SignalP"/>
    </source>
</evidence>
<evidence type="ECO:0000313" key="6">
    <source>
        <dbReference type="EMBL" id="PHP65958.1"/>
    </source>
</evidence>
<gene>
    <name evidence="6" type="ORF">CSC94_16710</name>
</gene>
<dbReference type="EMBL" id="PDVP01000011">
    <property type="protein sequence ID" value="PHP65958.1"/>
    <property type="molecule type" value="Genomic_DNA"/>
</dbReference>